<proteinExistence type="predicted"/>
<reference evidence="3 4" key="1">
    <citation type="submission" date="2018-09" db="EMBL/GenBank/DDBJ databases">
        <title>Genome sequencing of Nocardioides immobilis CCTCC AB 2017083 for comparison to Nocardioides silvaticus.</title>
        <authorList>
            <person name="Li C."/>
            <person name="Wang G."/>
        </authorList>
    </citation>
    <scope>NUCLEOTIDE SEQUENCE [LARGE SCALE GENOMIC DNA]</scope>
    <source>
        <strain evidence="3 4">CCTCC AB 2017083</strain>
    </source>
</reference>
<keyword evidence="2" id="KW-0812">Transmembrane</keyword>
<evidence type="ECO:0000256" key="2">
    <source>
        <dbReference type="SAM" id="Phobius"/>
    </source>
</evidence>
<keyword evidence="2" id="KW-0472">Membrane</keyword>
<feature type="compositionally biased region" description="Basic and acidic residues" evidence="1">
    <location>
        <begin position="206"/>
        <end position="279"/>
    </location>
</feature>
<protein>
    <submittedName>
        <fullName evidence="3">Uncharacterized protein</fullName>
    </submittedName>
</protein>
<sequence length="593" mass="61848">MTQAERSALGLFRLVVLVAALAAAGAGAIHFLAVDAHRSHALMAVFFVATALAQIGWAAALLVAPSRPILLAGIAGNAAVIGTWVLSRTTGLPFVPGAEHAEPLGVRDVVATLLEGTAVGAAGLAVLLPASAAAVALPAGRRAVAVTAAAVLAVTGSAALAGPGHVHGAEAHAHGDKGHHAEDRHGHKAGRDHQHGHEPGGGARHQHGDGTGHGHGDGTGHGDAAGDHGTGNHDHDDGTGHTGNHSDHNGDNDNHGDSHGDHGDNHGDQHGDHDNHAVPDDFPDPEFWGEKTTMRVGPFLLPPSRMGGEAHLNRPGIIPSQPCRNCYITGIEPRLVYGDGSPADLGNGAMLHHTVLMDTGRNDPTCERFNGVGLLGRRIFAAGNERTPISLPRGYGFQTSGAPLAYIAEIMNHSNRFKTVYLEADIYHVPASRPGMKPVVPIWLDVANCGLSEYDVPSGRSTETWGWPSKFTGRVVAAGGHVHAGGVGIVLRNAATGRRMCTSEAAYGTSGAFEGQVTDMSTCSWDSLGAVRRGQQLEISSIYDTSQPLQRIMGILMLALYETDDLRGASPPPAWMRRDPDTVPPDSGHQHDH</sequence>
<keyword evidence="2" id="KW-1133">Transmembrane helix</keyword>
<evidence type="ECO:0000256" key="1">
    <source>
        <dbReference type="SAM" id="MobiDB-lite"/>
    </source>
</evidence>
<feature type="compositionally biased region" description="Basic and acidic residues" evidence="1">
    <location>
        <begin position="167"/>
        <end position="198"/>
    </location>
</feature>
<feature type="transmembrane region" description="Helical" evidence="2">
    <location>
        <begin position="144"/>
        <end position="162"/>
    </location>
</feature>
<accession>A0A417Y5U0</accession>
<feature type="transmembrane region" description="Helical" evidence="2">
    <location>
        <begin position="69"/>
        <end position="87"/>
    </location>
</feature>
<feature type="transmembrane region" description="Helical" evidence="2">
    <location>
        <begin position="118"/>
        <end position="137"/>
    </location>
</feature>
<comment type="caution">
    <text evidence="3">The sequence shown here is derived from an EMBL/GenBank/DDBJ whole genome shotgun (WGS) entry which is preliminary data.</text>
</comment>
<dbReference type="EMBL" id="QXGH01000011">
    <property type="protein sequence ID" value="RHW27916.1"/>
    <property type="molecule type" value="Genomic_DNA"/>
</dbReference>
<feature type="transmembrane region" description="Helical" evidence="2">
    <location>
        <begin position="40"/>
        <end position="62"/>
    </location>
</feature>
<feature type="region of interest" description="Disordered" evidence="1">
    <location>
        <begin position="570"/>
        <end position="593"/>
    </location>
</feature>
<gene>
    <name evidence="3" type="ORF">D0Z08_06390</name>
</gene>
<keyword evidence="4" id="KW-1185">Reference proteome</keyword>
<feature type="transmembrane region" description="Helical" evidence="2">
    <location>
        <begin position="12"/>
        <end position="34"/>
    </location>
</feature>
<evidence type="ECO:0000313" key="3">
    <source>
        <dbReference type="EMBL" id="RHW27916.1"/>
    </source>
</evidence>
<evidence type="ECO:0000313" key="4">
    <source>
        <dbReference type="Proteomes" id="UP000283644"/>
    </source>
</evidence>
<organism evidence="3 4">
    <name type="scientific">Nocardioides immobilis</name>
    <dbReference type="NCBI Taxonomy" id="2049295"/>
    <lineage>
        <taxon>Bacteria</taxon>
        <taxon>Bacillati</taxon>
        <taxon>Actinomycetota</taxon>
        <taxon>Actinomycetes</taxon>
        <taxon>Propionibacteriales</taxon>
        <taxon>Nocardioidaceae</taxon>
        <taxon>Nocardioides</taxon>
    </lineage>
</organism>
<dbReference type="Proteomes" id="UP000283644">
    <property type="component" value="Unassembled WGS sequence"/>
</dbReference>
<dbReference type="RefSeq" id="WP_118923815.1">
    <property type="nucleotide sequence ID" value="NZ_QXGH01000011.1"/>
</dbReference>
<dbReference type="InterPro" id="IPR011692">
    <property type="entry name" value="Stress_up-reg_Nod19"/>
</dbReference>
<name>A0A417Y5U0_9ACTN</name>
<dbReference type="AlphaFoldDB" id="A0A417Y5U0"/>
<dbReference type="Pfam" id="PF07712">
    <property type="entry name" value="SURNod19"/>
    <property type="match status" value="1"/>
</dbReference>
<dbReference type="OrthoDB" id="3467825at2"/>
<feature type="region of interest" description="Disordered" evidence="1">
    <location>
        <begin position="164"/>
        <end position="290"/>
    </location>
</feature>